<dbReference type="NCBIfam" id="NF000169">
    <property type="entry name" value="ABCF_Sal"/>
    <property type="match status" value="1"/>
</dbReference>
<dbReference type="GO" id="GO:0005524">
    <property type="term" value="F:ATP binding"/>
    <property type="evidence" value="ECO:0007669"/>
    <property type="project" value="UniProtKB-KW"/>
</dbReference>
<dbReference type="EMBL" id="KX712119">
    <property type="protein sequence ID" value="AQY75643.1"/>
    <property type="molecule type" value="Genomic_DNA"/>
</dbReference>
<feature type="coiled-coil region" evidence="4">
    <location>
        <begin position="216"/>
        <end position="243"/>
    </location>
</feature>
<dbReference type="CDD" id="cd03221">
    <property type="entry name" value="ABCF_EF-3"/>
    <property type="match status" value="1"/>
</dbReference>
<gene>
    <name evidence="6" type="primary">sal(A)</name>
</gene>
<evidence type="ECO:0000259" key="5">
    <source>
        <dbReference type="PROSITE" id="PS50893"/>
    </source>
</evidence>
<dbReference type="InterPro" id="IPR032781">
    <property type="entry name" value="ABC_tran_Xtn"/>
</dbReference>
<dbReference type="SUPFAM" id="SSF52540">
    <property type="entry name" value="P-loop containing nucleoside triphosphate hydrolases"/>
    <property type="match status" value="2"/>
</dbReference>
<keyword evidence="3" id="KW-0067">ATP-binding</keyword>
<accession>A0A1U9X4E2</accession>
<name>A0A1U9X4E2_STAEP</name>
<keyword evidence="2" id="KW-0547">Nucleotide-binding</keyword>
<dbReference type="InterPro" id="IPR027417">
    <property type="entry name" value="P-loop_NTPase"/>
</dbReference>
<evidence type="ECO:0000256" key="4">
    <source>
        <dbReference type="SAM" id="Coils"/>
    </source>
</evidence>
<keyword evidence="1" id="KW-0677">Repeat</keyword>
<dbReference type="NCBIfam" id="NF000355">
    <property type="entry name" value="ribo_prot_ABC_F"/>
    <property type="match status" value="1"/>
</dbReference>
<dbReference type="FunFam" id="3.40.50.300:FF:000011">
    <property type="entry name" value="Putative ABC transporter ATP-binding component"/>
    <property type="match status" value="1"/>
</dbReference>
<evidence type="ECO:0000313" key="6">
    <source>
        <dbReference type="EMBL" id="AQY75643.1"/>
    </source>
</evidence>
<dbReference type="Pfam" id="PF00005">
    <property type="entry name" value="ABC_tran"/>
    <property type="match status" value="2"/>
</dbReference>
<keyword evidence="4" id="KW-0175">Coiled coil</keyword>
<protein>
    <submittedName>
        <fullName evidence="6">Sal family ABC-F type ribosomal protection protein, Staphylococcus sciuri</fullName>
    </submittedName>
</protein>
<evidence type="ECO:0000256" key="3">
    <source>
        <dbReference type="ARBA" id="ARBA00022840"/>
    </source>
</evidence>
<dbReference type="InterPro" id="IPR003439">
    <property type="entry name" value="ABC_transporter-like_ATP-bd"/>
</dbReference>
<dbReference type="PANTHER" id="PTHR19211:SF14">
    <property type="entry name" value="ATP-BINDING CASSETTE SUB-FAMILY F MEMBER 1"/>
    <property type="match status" value="1"/>
</dbReference>
<sequence length="541" mass="63445">MLFLFEERALEVEHKVLIPELTFSIEDHEHLAIVGVNGVGKSTLLKVIHQDQSVDSAMMEQDLTPYYDWTVMDYIIESYPEIAKIRLQLNHTDMINKYIELDGYLIEGEIVTEAKKLGIKEEQLEQKISTLSGGEQTKVSFLKVKMSKASLLLIDEPTNHMDLEMKEWLTKAFKQEQRAILFVSHDRTFLNETPDAILELSHNGGKKYIGQYDKYKQQKDIEHETLKLQYEKQQKEQAAIEETIKKYKAWYQKASQSASVRSPYQQKQLSKLAKRFKSKEHQLNRKLDQEHIANPDKKEKAFSIQHHDFKSHYLVQFNHVSFSYDNRTIFDDVSFYIKRNQNVIVEGRNGTGKSTLIKLILGELEPTKGNITVHPELEIGYFSQDFENLNMHHTVLDEILVIPEMKEADARIILASFYFDKDRINDVVETLSMGEKCRLQFVKLYFSNPHIMILDEPTNYFDIGMQEKIIQLIQSFQGSVLIVSHDDYFKSHIKDQTWTIKNHQMTHENVQVKDPINTESMKHQLKELEQYTDERNRETEF</sequence>
<dbReference type="Gene3D" id="3.40.50.300">
    <property type="entry name" value="P-loop containing nucleotide triphosphate hydrolases"/>
    <property type="match status" value="2"/>
</dbReference>
<dbReference type="InterPro" id="IPR050611">
    <property type="entry name" value="ABCF"/>
</dbReference>
<proteinExistence type="predicted"/>
<evidence type="ECO:0000256" key="2">
    <source>
        <dbReference type="ARBA" id="ARBA00022741"/>
    </source>
</evidence>
<evidence type="ECO:0000256" key="1">
    <source>
        <dbReference type="ARBA" id="ARBA00022737"/>
    </source>
</evidence>
<dbReference type="AlphaFoldDB" id="A0A1U9X4E2"/>
<dbReference type="PROSITE" id="PS50893">
    <property type="entry name" value="ABC_TRANSPORTER_2"/>
    <property type="match status" value="2"/>
</dbReference>
<dbReference type="SMART" id="SM00382">
    <property type="entry name" value="AAA"/>
    <property type="match status" value="2"/>
</dbReference>
<dbReference type="InterPro" id="IPR003593">
    <property type="entry name" value="AAA+_ATPase"/>
</dbReference>
<feature type="domain" description="ABC transporter" evidence="5">
    <location>
        <begin position="3"/>
        <end position="228"/>
    </location>
</feature>
<dbReference type="GO" id="GO:0016887">
    <property type="term" value="F:ATP hydrolysis activity"/>
    <property type="evidence" value="ECO:0007669"/>
    <property type="project" value="InterPro"/>
</dbReference>
<feature type="domain" description="ABC transporter" evidence="5">
    <location>
        <begin position="315"/>
        <end position="527"/>
    </location>
</feature>
<dbReference type="PANTHER" id="PTHR19211">
    <property type="entry name" value="ATP-BINDING TRANSPORT PROTEIN-RELATED"/>
    <property type="match status" value="1"/>
</dbReference>
<dbReference type="Pfam" id="PF12848">
    <property type="entry name" value="ABC_tran_Xtn"/>
    <property type="match status" value="1"/>
</dbReference>
<organism evidence="6">
    <name type="scientific">Staphylococcus epidermidis</name>
    <dbReference type="NCBI Taxonomy" id="1282"/>
    <lineage>
        <taxon>Bacteria</taxon>
        <taxon>Bacillati</taxon>
        <taxon>Bacillota</taxon>
        <taxon>Bacilli</taxon>
        <taxon>Bacillales</taxon>
        <taxon>Staphylococcaceae</taxon>
        <taxon>Staphylococcus</taxon>
    </lineage>
</organism>
<reference evidence="6" key="1">
    <citation type="journal article" date="2017" name="Front. Microbiol.">
        <title>Detection and Genetic Environment of Pleuromutilin-Lincosamide-Streptogramin A Resistance Genes in Staphylococci Isolated from Pets.</title>
        <authorList>
            <person name="Deng F."/>
            <person name="Wang H."/>
            <person name="Liao Y."/>
            <person name="Li J."/>
            <person name="Fessler A.T."/>
            <person name="Michael G.B."/>
            <person name="Schwarz S."/>
            <person name="Wang Y."/>
        </authorList>
    </citation>
    <scope>NUCLEOTIDE SEQUENCE</scope>
    <source>
        <strain evidence="6">138N</strain>
    </source>
</reference>